<feature type="domain" description="Sushi" evidence="23">
    <location>
        <begin position="726"/>
        <end position="785"/>
    </location>
</feature>
<dbReference type="Pfam" id="PF00084">
    <property type="entry name" value="Sushi"/>
    <property type="match status" value="2"/>
</dbReference>
<keyword evidence="13" id="KW-0204">Cytolysis</keyword>
<keyword evidence="18 22" id="KW-1015">Disulfide bond</keyword>
<keyword evidence="7" id="KW-1052">Target cell membrane</keyword>
<evidence type="ECO:0000313" key="25">
    <source>
        <dbReference type="Ensembl" id="ENSONIP00000065105.1"/>
    </source>
</evidence>
<keyword evidence="26" id="KW-1185">Reference proteome</keyword>
<protein>
    <submittedName>
        <fullName evidence="25">Complement component 6, duplicate 1</fullName>
    </submittedName>
</protein>
<evidence type="ECO:0000256" key="10">
    <source>
        <dbReference type="ARBA" id="ARBA00022692"/>
    </source>
</evidence>
<reference evidence="25" key="3">
    <citation type="submission" date="2025-09" db="UniProtKB">
        <authorList>
            <consortium name="Ensembl"/>
        </authorList>
    </citation>
    <scope>IDENTIFICATION</scope>
</reference>
<dbReference type="PANTHER" id="PTHR45742">
    <property type="entry name" value="COMPLEMENT COMPONENT C6"/>
    <property type="match status" value="1"/>
</dbReference>
<evidence type="ECO:0000256" key="8">
    <source>
        <dbReference type="ARBA" id="ARBA00022588"/>
    </source>
</evidence>
<evidence type="ECO:0000256" key="7">
    <source>
        <dbReference type="ARBA" id="ARBA00022537"/>
    </source>
</evidence>
<dbReference type="Pfam" id="PF00090">
    <property type="entry name" value="TSP_1"/>
    <property type="match status" value="2"/>
</dbReference>
<keyword evidence="15" id="KW-0180">Complement pathway</keyword>
<keyword evidence="20" id="KW-1053">Target membrane</keyword>
<dbReference type="InterPro" id="IPR035976">
    <property type="entry name" value="Sushi/SCR/CCP_sf"/>
</dbReference>
<evidence type="ECO:0000256" key="16">
    <source>
        <dbReference type="ARBA" id="ARBA00023058"/>
    </source>
</evidence>
<dbReference type="Pfam" id="PF21195">
    <property type="entry name" value="EGF_C8A_B_C6"/>
    <property type="match status" value="1"/>
</dbReference>
<evidence type="ECO:0000256" key="2">
    <source>
        <dbReference type="ARBA" id="ARBA00004613"/>
    </source>
</evidence>
<evidence type="ECO:0000256" key="21">
    <source>
        <dbReference type="PROSITE-ProRule" id="PRU00124"/>
    </source>
</evidence>
<dbReference type="InterPro" id="IPR020863">
    <property type="entry name" value="MACPF_CS"/>
</dbReference>
<dbReference type="SMART" id="SM00057">
    <property type="entry name" value="FIMAC"/>
    <property type="match status" value="2"/>
</dbReference>
<evidence type="ECO:0000256" key="14">
    <source>
        <dbReference type="ARBA" id="ARBA00022859"/>
    </source>
</evidence>
<dbReference type="Gene3D" id="4.10.400.10">
    <property type="entry name" value="Low-density Lipoprotein Receptor"/>
    <property type="match status" value="1"/>
</dbReference>
<keyword evidence="14" id="KW-0391">Immunity</keyword>
<dbReference type="InterPro" id="IPR000436">
    <property type="entry name" value="Sushi_SCR_CCP_dom"/>
</dbReference>
<dbReference type="SMART" id="SM00192">
    <property type="entry name" value="LDLa"/>
    <property type="match status" value="1"/>
</dbReference>
<evidence type="ECO:0000259" key="23">
    <source>
        <dbReference type="PROSITE" id="PS50923"/>
    </source>
</evidence>
<dbReference type="SMART" id="SM00209">
    <property type="entry name" value="TSP1"/>
    <property type="match status" value="2"/>
</dbReference>
<dbReference type="AlphaFoldDB" id="A0A669DWC4"/>
<dbReference type="Pfam" id="PF01823">
    <property type="entry name" value="MACPF"/>
    <property type="match status" value="1"/>
</dbReference>
<dbReference type="PANTHER" id="PTHR45742:SF4">
    <property type="entry name" value="COMPLEMENT COMPONENT C6"/>
    <property type="match status" value="1"/>
</dbReference>
<dbReference type="SMART" id="SM00032">
    <property type="entry name" value="CCP"/>
    <property type="match status" value="2"/>
</dbReference>
<dbReference type="InterPro" id="IPR048831">
    <property type="entry name" value="C8A_B_C6_EGF-like"/>
</dbReference>
<dbReference type="GO" id="GO:0044218">
    <property type="term" value="C:other organism cell membrane"/>
    <property type="evidence" value="ECO:0007669"/>
    <property type="project" value="UniProtKB-KW"/>
</dbReference>
<keyword evidence="5" id="KW-0964">Secreted</keyword>
<feature type="disulfide bond" evidence="22">
    <location>
        <begin position="788"/>
        <end position="831"/>
    </location>
</feature>
<evidence type="ECO:0000256" key="9">
    <source>
        <dbReference type="ARBA" id="ARBA00022659"/>
    </source>
</evidence>
<evidence type="ECO:0000256" key="15">
    <source>
        <dbReference type="ARBA" id="ARBA00022875"/>
    </source>
</evidence>
<evidence type="ECO:0000256" key="13">
    <source>
        <dbReference type="ARBA" id="ARBA00022852"/>
    </source>
</evidence>
<feature type="disulfide bond" evidence="22">
    <location>
        <begin position="756"/>
        <end position="783"/>
    </location>
</feature>
<dbReference type="Pfam" id="PF00057">
    <property type="entry name" value="Ldl_recept_a"/>
    <property type="match status" value="1"/>
</dbReference>
<dbReference type="FunFam" id="2.20.100.10:FF:000002">
    <property type="entry name" value="Unc-5 netrin receptor C"/>
    <property type="match status" value="1"/>
</dbReference>
<dbReference type="InterPro" id="IPR001862">
    <property type="entry name" value="MAC_perforin"/>
</dbReference>
<name>A0A669DWC4_ORENI</name>
<keyword evidence="4" id="KW-1134">Transmembrane beta strand</keyword>
<dbReference type="InterPro" id="IPR048828">
    <property type="entry name" value="C6_KAZAL"/>
</dbReference>
<feature type="disulfide bond" evidence="21">
    <location>
        <begin position="243"/>
        <end position="258"/>
    </location>
</feature>
<dbReference type="PRINTS" id="PR00764">
    <property type="entry name" value="COMPLEMENTC9"/>
</dbReference>
<feature type="disulfide bond" evidence="21">
    <location>
        <begin position="231"/>
        <end position="249"/>
    </location>
</feature>
<comment type="caution">
    <text evidence="22">Lacks conserved residue(s) required for the propagation of feature annotation.</text>
</comment>
<dbReference type="SUPFAM" id="SSF82895">
    <property type="entry name" value="TSP-1 type 1 repeat"/>
    <property type="match status" value="2"/>
</dbReference>
<dbReference type="InterPro" id="IPR000884">
    <property type="entry name" value="TSP1_rpt"/>
</dbReference>
<keyword evidence="8" id="KW-0399">Innate immunity</keyword>
<evidence type="ECO:0000256" key="20">
    <source>
        <dbReference type="ARBA" id="ARBA00023298"/>
    </source>
</evidence>
<feature type="domain" description="MACPF" evidence="24">
    <location>
        <begin position="261"/>
        <end position="607"/>
    </location>
</feature>
<dbReference type="InterPro" id="IPR020864">
    <property type="entry name" value="MACPF"/>
</dbReference>
<dbReference type="InterPro" id="IPR036055">
    <property type="entry name" value="LDL_receptor-like_sf"/>
</dbReference>
<evidence type="ECO:0000256" key="6">
    <source>
        <dbReference type="ARBA" id="ARBA00022536"/>
    </source>
</evidence>
<organism evidence="25 26">
    <name type="scientific">Oreochromis niloticus</name>
    <name type="common">Nile tilapia</name>
    <name type="synonym">Tilapia nilotica</name>
    <dbReference type="NCBI Taxonomy" id="8128"/>
    <lineage>
        <taxon>Eukaryota</taxon>
        <taxon>Metazoa</taxon>
        <taxon>Chordata</taxon>
        <taxon>Craniata</taxon>
        <taxon>Vertebrata</taxon>
        <taxon>Euteleostomi</taxon>
        <taxon>Actinopterygii</taxon>
        <taxon>Neopterygii</taxon>
        <taxon>Teleostei</taxon>
        <taxon>Neoteleostei</taxon>
        <taxon>Acanthomorphata</taxon>
        <taxon>Ovalentaria</taxon>
        <taxon>Cichlomorphae</taxon>
        <taxon>Cichliformes</taxon>
        <taxon>Cichlidae</taxon>
        <taxon>African cichlids</taxon>
        <taxon>Pseudocrenilabrinae</taxon>
        <taxon>Oreochromini</taxon>
        <taxon>Oreochromis</taxon>
    </lineage>
</organism>
<evidence type="ECO:0000256" key="3">
    <source>
        <dbReference type="ARBA" id="ARBA00009214"/>
    </source>
</evidence>
<dbReference type="CDD" id="cd00112">
    <property type="entry name" value="LDLa"/>
    <property type="match status" value="1"/>
</dbReference>
<dbReference type="GeneTree" id="ENSGT00940000156814"/>
<dbReference type="InterPro" id="IPR023415">
    <property type="entry name" value="LDLR_class-A_CS"/>
</dbReference>
<dbReference type="GO" id="GO:0005579">
    <property type="term" value="C:membrane attack complex"/>
    <property type="evidence" value="ECO:0007669"/>
    <property type="project" value="UniProtKB-KW"/>
</dbReference>
<dbReference type="InterPro" id="IPR002172">
    <property type="entry name" value="LDrepeatLR_classA_rpt"/>
</dbReference>
<dbReference type="GO" id="GO:0006958">
    <property type="term" value="P:complement activation, classical pathway"/>
    <property type="evidence" value="ECO:0007669"/>
    <property type="project" value="UniProtKB-KW"/>
</dbReference>
<keyword evidence="10" id="KW-0812">Transmembrane</keyword>
<evidence type="ECO:0000256" key="18">
    <source>
        <dbReference type="ARBA" id="ARBA00023157"/>
    </source>
</evidence>
<keyword evidence="11" id="KW-0732">Signal</keyword>
<dbReference type="Pfam" id="PF21288">
    <property type="entry name" value="Kazal_C6"/>
    <property type="match status" value="1"/>
</dbReference>
<dbReference type="Gene3D" id="2.20.100.10">
    <property type="entry name" value="Thrombospondin type-1 (TSP1) repeat"/>
    <property type="match status" value="2"/>
</dbReference>
<keyword evidence="6" id="KW-0245">EGF-like domain</keyword>
<dbReference type="GO" id="GO:0045087">
    <property type="term" value="P:innate immune response"/>
    <property type="evidence" value="ECO:0007669"/>
    <property type="project" value="UniProtKB-KW"/>
</dbReference>
<dbReference type="InterPro" id="IPR036383">
    <property type="entry name" value="TSP1_rpt_sf"/>
</dbReference>
<comment type="similarity">
    <text evidence="3">Belongs to the complement C6/C7/C8/C9 family.</text>
</comment>
<dbReference type="SMART" id="SM00457">
    <property type="entry name" value="MACPF"/>
    <property type="match status" value="1"/>
</dbReference>
<evidence type="ECO:0000259" key="24">
    <source>
        <dbReference type="PROSITE" id="PS51412"/>
    </source>
</evidence>
<evidence type="ECO:0000256" key="22">
    <source>
        <dbReference type="PROSITE-ProRule" id="PRU00302"/>
    </source>
</evidence>
<sequence length="1019" mass="114335">MVSLYREQVISVGEISADCPSLRAQMHHTRSKGCSMARAAHQDLAVISVSGPEDGEIHPEICRLFIQLQCCLEMFITEMLKSMCLLGVLQLHRKSTVTVVNTQCGTDSEPKMDFRLDESSDVPILEDRSSSPIDFPQELWLVGNDIENIESPNIDCISTGLGCFCDRYSWSSWSACSKTRNTSVLFRTRSVQRPAQFGGSDCSPELTEERQCYPSTECRIESVNCRDNFKCDNGRCINSTLTCNKQNDCGDNSDERDCGEFTVVCPVEKRVAPGSDLVGNGFDVLAQEPRGAVLDNMFMGGTCVIERPPSTLLYHRVPHNFETLKIKVGEPEDFNTEPQPLHTESIDLKTSQSTPGSSTQSQNLFFFPIFFFTASSKSHSSSKSEAFEASKKKDSKFIRVNQVLPVSTFKIRDPGDLVLSQPFLQFLHALPLDYNYALYREIFQHFGTHYYSSGTLGGHYDLLYQYSREELKSSGVTEESVIDCLGRETTWTIILYTEHRRENRCSNNRMTQKYEGSYVQASEKSFSMVKGGRAREAAALAWERQGATPDKISFKNWAKSVLENPAVVDYKLLPLIDLVRGIPCAATKRRHLRKALQQYMQEFDPCKCAPCPNNARPVLSGTECKCVCQTGTYGANCEIRAPDYTSEAVDGLWSCWGSWSSCGASMKRHRTRRCNNPAPLKGGQPCSGPDRQEEACHISIFTKQETCDNDDDFTIGWRDELPPGVQGCLRPKSPENSFLRKAKQYYTFGEDEEFECFTGFDLDGFQYINCLPDGSWSQISGRCIRKICLPPDIPDDTSLSPSKDEYRVGEVVRLNCNEAGLQPLPRGSYKCGDSLTWEPPIPAELRCTNEEPFVPDVQCGPGQVLQNSRCVCVPRESCLSQPENLCILNVDLGVAVSMSLCSFQAGRCHGDPLFFVSKAACDAGTLDKLQWAMFRANMSSKSSVQEPCELDTCYEWETCSVFQKCECRAARECPRVKKHMFCIKLTRLQRTRSMDLCSMAALKCSKYEFEILNEGQCES</sequence>
<keyword evidence="16" id="KW-0473">Membrane attack complex</keyword>
<dbReference type="Proteomes" id="UP000005207">
    <property type="component" value="Linkage group LG7"/>
</dbReference>
<evidence type="ECO:0000256" key="12">
    <source>
        <dbReference type="ARBA" id="ARBA00022737"/>
    </source>
</evidence>
<dbReference type="GO" id="GO:0031640">
    <property type="term" value="P:killing of cells of another organism"/>
    <property type="evidence" value="ECO:0007669"/>
    <property type="project" value="UniProtKB-KW"/>
</dbReference>
<evidence type="ECO:0000256" key="19">
    <source>
        <dbReference type="ARBA" id="ARBA00023180"/>
    </source>
</evidence>
<feature type="domain" description="Sushi" evidence="23">
    <location>
        <begin position="786"/>
        <end position="849"/>
    </location>
</feature>
<dbReference type="PROSITE" id="PS00279">
    <property type="entry name" value="MACPF_1"/>
    <property type="match status" value="1"/>
</dbReference>
<keyword evidence="12" id="KW-0677">Repeat</keyword>
<evidence type="ECO:0000256" key="17">
    <source>
        <dbReference type="ARBA" id="ARBA00023136"/>
    </source>
</evidence>
<dbReference type="PROSITE" id="PS51412">
    <property type="entry name" value="MACPF_2"/>
    <property type="match status" value="1"/>
</dbReference>
<evidence type="ECO:0000256" key="11">
    <source>
        <dbReference type="ARBA" id="ARBA00022729"/>
    </source>
</evidence>
<evidence type="ECO:0000256" key="1">
    <source>
        <dbReference type="ARBA" id="ARBA00004276"/>
    </source>
</evidence>
<dbReference type="PROSITE" id="PS01209">
    <property type="entry name" value="LDLRA_1"/>
    <property type="match status" value="1"/>
</dbReference>
<dbReference type="CDD" id="cd00033">
    <property type="entry name" value="CCP"/>
    <property type="match status" value="1"/>
</dbReference>
<dbReference type="PROSITE" id="PS50092">
    <property type="entry name" value="TSP1"/>
    <property type="match status" value="2"/>
</dbReference>
<dbReference type="InterPro" id="IPR003884">
    <property type="entry name" value="FacI_MAC"/>
</dbReference>
<dbReference type="Ensembl" id="ENSONIT00000042321.1">
    <property type="protein sequence ID" value="ENSONIP00000065105.1"/>
    <property type="gene ID" value="ENSONIG00000012770.2"/>
</dbReference>
<dbReference type="GO" id="GO:0005576">
    <property type="term" value="C:extracellular region"/>
    <property type="evidence" value="ECO:0007669"/>
    <property type="project" value="UniProtKB-SubCell"/>
</dbReference>
<dbReference type="PROSITE" id="PS50923">
    <property type="entry name" value="SUSHI"/>
    <property type="match status" value="2"/>
</dbReference>
<dbReference type="SUPFAM" id="SSF57535">
    <property type="entry name" value="Complement control module/SCR domain"/>
    <property type="match status" value="2"/>
</dbReference>
<reference evidence="26" key="1">
    <citation type="submission" date="2012-01" db="EMBL/GenBank/DDBJ databases">
        <title>The Genome Sequence of Oreochromis niloticus (Nile Tilapia).</title>
        <authorList>
            <consortium name="Broad Institute Genome Assembly Team"/>
            <consortium name="Broad Institute Sequencing Platform"/>
            <person name="Di Palma F."/>
            <person name="Johnson J."/>
            <person name="Lander E.S."/>
            <person name="Lindblad-Toh K."/>
        </authorList>
    </citation>
    <scope>NUCLEOTIDE SEQUENCE [LARGE SCALE GENOMIC DNA]</scope>
</reference>
<dbReference type="InParanoid" id="A0A669DWC4"/>
<dbReference type="PROSITE" id="PS50068">
    <property type="entry name" value="LDLRA_2"/>
    <property type="match status" value="1"/>
</dbReference>
<keyword evidence="9 22" id="KW-0768">Sushi</keyword>
<dbReference type="Gene3D" id="2.10.70.10">
    <property type="entry name" value="Complement Module, domain 1"/>
    <property type="match status" value="2"/>
</dbReference>
<evidence type="ECO:0000313" key="26">
    <source>
        <dbReference type="Proteomes" id="UP000005207"/>
    </source>
</evidence>
<accession>A0A669DWC4</accession>
<keyword evidence="19" id="KW-0325">Glycoprotein</keyword>
<keyword evidence="17" id="KW-0472">Membrane</keyword>
<gene>
    <name evidence="25" type="primary">c6.2</name>
</gene>
<dbReference type="SUPFAM" id="SSF57424">
    <property type="entry name" value="LDL receptor-like module"/>
    <property type="match status" value="1"/>
</dbReference>
<proteinExistence type="inferred from homology"/>
<dbReference type="Gene3D" id="3.30.60.30">
    <property type="match status" value="2"/>
</dbReference>
<comment type="subcellular location">
    <subcellularLocation>
        <location evidence="2">Secreted</location>
    </subcellularLocation>
    <subcellularLocation>
        <location evidence="1">Target cell membrane</location>
        <topology evidence="1">Multi-pass membrane protein</topology>
    </subcellularLocation>
</comment>
<evidence type="ECO:0000256" key="4">
    <source>
        <dbReference type="ARBA" id="ARBA00022452"/>
    </source>
</evidence>
<reference evidence="25" key="2">
    <citation type="submission" date="2025-08" db="UniProtKB">
        <authorList>
            <consortium name="Ensembl"/>
        </authorList>
    </citation>
    <scope>IDENTIFICATION</scope>
</reference>
<evidence type="ECO:0000256" key="5">
    <source>
        <dbReference type="ARBA" id="ARBA00022525"/>
    </source>
</evidence>